<keyword evidence="9" id="KW-0472">Membrane</keyword>
<protein>
    <recommendedName>
        <fullName evidence="10">Type II secretion system protein L</fullName>
        <shortName evidence="10">T2SS protein L</shortName>
    </recommendedName>
</protein>
<feature type="domain" description="GspL periplasmic" evidence="12">
    <location>
        <begin position="252"/>
        <end position="410"/>
    </location>
</feature>
<evidence type="ECO:0000256" key="2">
    <source>
        <dbReference type="ARBA" id="ARBA00005318"/>
    </source>
</evidence>
<dbReference type="GO" id="GO:0009276">
    <property type="term" value="C:Gram-negative-bacterium-type cell wall"/>
    <property type="evidence" value="ECO:0007669"/>
    <property type="project" value="InterPro"/>
</dbReference>
<dbReference type="GO" id="GO:0015628">
    <property type="term" value="P:protein secretion by the type II secretion system"/>
    <property type="evidence" value="ECO:0007669"/>
    <property type="project" value="InterPro"/>
</dbReference>
<comment type="subcellular location">
    <subcellularLocation>
        <location evidence="1">Cell inner membrane</location>
        <topology evidence="1">Single-pass membrane protein</topology>
    </subcellularLocation>
</comment>
<name>A0A1B9NV92_ALILO</name>
<evidence type="ECO:0000256" key="8">
    <source>
        <dbReference type="ARBA" id="ARBA00022989"/>
    </source>
</evidence>
<dbReference type="EMBL" id="MAJU01000025">
    <property type="protein sequence ID" value="OCH18453.1"/>
    <property type="molecule type" value="Genomic_DNA"/>
</dbReference>
<evidence type="ECO:0000313" key="13">
    <source>
        <dbReference type="EMBL" id="OCH18453.1"/>
    </source>
</evidence>
<dbReference type="GO" id="GO:0015627">
    <property type="term" value="C:type II protein secretion system complex"/>
    <property type="evidence" value="ECO:0007669"/>
    <property type="project" value="InterPro"/>
</dbReference>
<keyword evidence="3 10" id="KW-0813">Transport</keyword>
<evidence type="ECO:0000313" key="14">
    <source>
        <dbReference type="Proteomes" id="UP000093523"/>
    </source>
</evidence>
<dbReference type="InterPro" id="IPR043129">
    <property type="entry name" value="ATPase_NBD"/>
</dbReference>
<keyword evidence="4" id="KW-1003">Cell membrane</keyword>
<comment type="function">
    <text evidence="10">Inner membrane component of the type II secretion system required for the energy-dependent secretion of extracellular factors such as proteases and toxins from the periplasm.</text>
</comment>
<dbReference type="InterPro" id="IPR024230">
    <property type="entry name" value="GspL_cyto_dom"/>
</dbReference>
<accession>A0A1B9NV92</accession>
<evidence type="ECO:0000259" key="11">
    <source>
        <dbReference type="Pfam" id="PF05134"/>
    </source>
</evidence>
<dbReference type="AlphaFoldDB" id="A0A1B9NV92"/>
<dbReference type="Proteomes" id="UP000093523">
    <property type="component" value="Unassembled WGS sequence"/>
</dbReference>
<evidence type="ECO:0000256" key="1">
    <source>
        <dbReference type="ARBA" id="ARBA00004377"/>
    </source>
</evidence>
<dbReference type="InterPro" id="IPR025691">
    <property type="entry name" value="GspL_pp_dom"/>
</dbReference>
<dbReference type="Gene3D" id="3.30.420.380">
    <property type="match status" value="1"/>
</dbReference>
<dbReference type="STRING" id="688.A6E04_17240"/>
<dbReference type="Pfam" id="PF05134">
    <property type="entry name" value="T2SSL"/>
    <property type="match status" value="1"/>
</dbReference>
<dbReference type="Gene3D" id="3.30.420.370">
    <property type="match status" value="1"/>
</dbReference>
<evidence type="ECO:0000256" key="5">
    <source>
        <dbReference type="ARBA" id="ARBA00022519"/>
    </source>
</evidence>
<evidence type="ECO:0000256" key="3">
    <source>
        <dbReference type="ARBA" id="ARBA00022448"/>
    </source>
</evidence>
<evidence type="ECO:0000259" key="12">
    <source>
        <dbReference type="Pfam" id="PF12693"/>
    </source>
</evidence>
<gene>
    <name evidence="13" type="ORF">A6E04_17240</name>
</gene>
<dbReference type="Pfam" id="PF12693">
    <property type="entry name" value="GspL_C"/>
    <property type="match status" value="1"/>
</dbReference>
<feature type="domain" description="GspL cytoplasmic actin-ATPase-like" evidence="11">
    <location>
        <begin position="3"/>
        <end position="248"/>
    </location>
</feature>
<dbReference type="GO" id="GO:0005886">
    <property type="term" value="C:plasma membrane"/>
    <property type="evidence" value="ECO:0007669"/>
    <property type="project" value="UniProtKB-SubCell"/>
</dbReference>
<comment type="caution">
    <text evidence="13">The sequence shown here is derived from an EMBL/GenBank/DDBJ whole genome shotgun (WGS) entry which is preliminary data.</text>
</comment>
<dbReference type="NCBIfam" id="TIGR01709">
    <property type="entry name" value="typeII_sec_gspL"/>
    <property type="match status" value="1"/>
</dbReference>
<evidence type="ECO:0000256" key="7">
    <source>
        <dbReference type="ARBA" id="ARBA00022927"/>
    </source>
</evidence>
<keyword evidence="8" id="KW-1133">Transmembrane helix</keyword>
<organism evidence="13 14">
    <name type="scientific">Aliivibrio logei</name>
    <name type="common">Vibrio logei</name>
    <dbReference type="NCBI Taxonomy" id="688"/>
    <lineage>
        <taxon>Bacteria</taxon>
        <taxon>Pseudomonadati</taxon>
        <taxon>Pseudomonadota</taxon>
        <taxon>Gammaproteobacteria</taxon>
        <taxon>Vibrionales</taxon>
        <taxon>Vibrionaceae</taxon>
        <taxon>Aliivibrio</taxon>
    </lineage>
</organism>
<evidence type="ECO:0000256" key="6">
    <source>
        <dbReference type="ARBA" id="ARBA00022692"/>
    </source>
</evidence>
<evidence type="ECO:0000256" key="4">
    <source>
        <dbReference type="ARBA" id="ARBA00022475"/>
    </source>
</evidence>
<dbReference type="Gene3D" id="3.30.1360.100">
    <property type="entry name" value="General secretion pathway protein M, EpsM"/>
    <property type="match status" value="1"/>
</dbReference>
<keyword evidence="7 10" id="KW-0653">Protein transport</keyword>
<sequence>MNSQPSDPIQWIVWSPEQKEVIASGELVSSETLSSLTQYAEQRIVSVLLPSSDVLLREVAIPEGAARQFSSMLPFIIEDDLAQDVDDLHIVIIKKNNKTAQIAIVEHEKMDTWITQLKDAEIHAKQWLPDVLTLPYQEDGLSLVQLNDQWLIRHQEHQGAVAESSWVSVLLDGMVIFANAQKLESQSDVDEAESESTPVVVIHAYSPCEIEIDNAKVHIESPELVMQLLAEGAIHSKVNILTGRYRPQSSWRKHWRIWQKVILAFGLVMVAFVGQHISEVQKLEQHSVALRAESERIFREIFPAKRKIPTSSYLKSQIKNEEMRLQGGAGGNDLLGWMAELQPYLAKVPQVKLKSLKFDGKRDELRLQASAADFPYFEQLTSELGTQFVVEQGQLNKNQGEVFGAIVIRRK</sequence>
<comment type="similarity">
    <text evidence="2 10">Belongs to the GSP L family.</text>
</comment>
<dbReference type="CDD" id="cd24017">
    <property type="entry name" value="ASKHA_T2SSL_N"/>
    <property type="match status" value="1"/>
</dbReference>
<keyword evidence="5" id="KW-0997">Cell inner membrane</keyword>
<dbReference type="InterPro" id="IPR007812">
    <property type="entry name" value="T2SS_protein-GspL"/>
</dbReference>
<dbReference type="PIRSF" id="PIRSF015761">
    <property type="entry name" value="Protein_L"/>
    <property type="match status" value="1"/>
</dbReference>
<reference evidence="13 14" key="1">
    <citation type="submission" date="2016-06" db="EMBL/GenBank/DDBJ databases">
        <authorList>
            <person name="Kjaerup R.B."/>
            <person name="Dalgaard T.S."/>
            <person name="Juul-Madsen H.R."/>
        </authorList>
    </citation>
    <scope>NUCLEOTIDE SEQUENCE [LARGE SCALE GENOMIC DNA]</scope>
    <source>
        <strain evidence="13 14">1S159</strain>
    </source>
</reference>
<evidence type="ECO:0000256" key="9">
    <source>
        <dbReference type="ARBA" id="ARBA00023136"/>
    </source>
</evidence>
<proteinExistence type="inferred from homology"/>
<evidence type="ECO:0000256" key="10">
    <source>
        <dbReference type="PIRNR" id="PIRNR015761"/>
    </source>
</evidence>
<keyword evidence="6" id="KW-0812">Transmembrane</keyword>
<dbReference type="SUPFAM" id="SSF53067">
    <property type="entry name" value="Actin-like ATPase domain"/>
    <property type="match status" value="2"/>
</dbReference>